<keyword evidence="3" id="KW-1185">Reference proteome</keyword>
<sequence>MDERPRWSKQTVHARLGLTVETLLAGGRLDESDLPSPWDAWWISHRLARPAPALGMDPARSPGACPDCRRAAAELSASRPPRHTDGLPIPPPCGCLHTWCTWMRAPAPFHRWPIPRLALALAKPDAPREPITRYLARHYRILHRRTVHLSSVDVRRLYPEAYGARFVAERDAYLTSGPSQALVLLDASASVQAGTVKAAVRSRLQAGRLRNHLHMADNPAETFADLLHLVGIRDLTDLYETYEADLAPARLAHYRDVLERGAPGPARLGSRTARPPPQP</sequence>
<comment type="caution">
    <text evidence="1">Lacks conserved residue(s) required for the propagation of feature annotation.</text>
</comment>
<dbReference type="EMBL" id="JACHDB010000001">
    <property type="protein sequence ID" value="MBB5435185.1"/>
    <property type="molecule type" value="Genomic_DNA"/>
</dbReference>
<reference evidence="2 3" key="1">
    <citation type="submission" date="2020-08" db="EMBL/GenBank/DDBJ databases">
        <title>Sequencing the genomes of 1000 actinobacteria strains.</title>
        <authorList>
            <person name="Klenk H.-P."/>
        </authorList>
    </citation>
    <scope>NUCLEOTIDE SEQUENCE [LARGE SCALE GENOMIC DNA]</scope>
    <source>
        <strain evidence="2 3">DSM 44551</strain>
    </source>
</reference>
<dbReference type="Proteomes" id="UP000572635">
    <property type="component" value="Unassembled WGS sequence"/>
</dbReference>
<dbReference type="AlphaFoldDB" id="A0A7W8QRB6"/>
<gene>
    <name evidence="2" type="ORF">HDA36_005269</name>
</gene>
<evidence type="ECO:0000313" key="3">
    <source>
        <dbReference type="Proteomes" id="UP000572635"/>
    </source>
</evidence>
<comment type="caution">
    <text evidence="2">The sequence shown here is derived from an EMBL/GenBank/DDBJ whole genome shotgun (WGS) entry which is preliminary data.</text>
</comment>
<organism evidence="2 3">
    <name type="scientific">Nocardiopsis composta</name>
    <dbReference type="NCBI Taxonomy" id="157465"/>
    <lineage>
        <taxon>Bacteria</taxon>
        <taxon>Bacillati</taxon>
        <taxon>Actinomycetota</taxon>
        <taxon>Actinomycetes</taxon>
        <taxon>Streptosporangiales</taxon>
        <taxon>Nocardiopsidaceae</taxon>
        <taxon>Nocardiopsis</taxon>
    </lineage>
</organism>
<accession>A0A7W8QRB6</accession>
<protein>
    <submittedName>
        <fullName evidence="2">Nucleoside diphosphate kinase</fullName>
    </submittedName>
</protein>
<proteinExistence type="inferred from homology"/>
<dbReference type="InterPro" id="IPR036850">
    <property type="entry name" value="NDK-like_dom_sf"/>
</dbReference>
<dbReference type="PROSITE" id="PS51374">
    <property type="entry name" value="NDPK_LIKE"/>
    <property type="match status" value="1"/>
</dbReference>
<dbReference type="RefSeq" id="WP_184396737.1">
    <property type="nucleotide sequence ID" value="NZ_BAAAJD010000105.1"/>
</dbReference>
<evidence type="ECO:0000313" key="2">
    <source>
        <dbReference type="EMBL" id="MBB5435185.1"/>
    </source>
</evidence>
<keyword evidence="2" id="KW-0808">Transferase</keyword>
<dbReference type="SUPFAM" id="SSF54919">
    <property type="entry name" value="Nucleoside diphosphate kinase, NDK"/>
    <property type="match status" value="1"/>
</dbReference>
<name>A0A7W8QRB6_9ACTN</name>
<comment type="similarity">
    <text evidence="1">Belongs to the NDK family.</text>
</comment>
<evidence type="ECO:0000256" key="1">
    <source>
        <dbReference type="PROSITE-ProRule" id="PRU00706"/>
    </source>
</evidence>
<dbReference type="GO" id="GO:0016301">
    <property type="term" value="F:kinase activity"/>
    <property type="evidence" value="ECO:0007669"/>
    <property type="project" value="UniProtKB-KW"/>
</dbReference>
<dbReference type="Gene3D" id="3.30.70.141">
    <property type="entry name" value="Nucleoside diphosphate kinase-like domain"/>
    <property type="match status" value="1"/>
</dbReference>
<keyword evidence="2" id="KW-0418">Kinase</keyword>